<gene>
    <name evidence="1" type="ORF">Mth01_23220</name>
</gene>
<dbReference type="RefSeq" id="WP_204015686.1">
    <property type="nucleotide sequence ID" value="NZ_BOOG01000019.1"/>
</dbReference>
<accession>A0A8J3VYI0</accession>
<reference evidence="1" key="1">
    <citation type="submission" date="2021-01" db="EMBL/GenBank/DDBJ databases">
        <title>Whole genome shotgun sequence of Sphaerimonospora thailandensis NBRC 107569.</title>
        <authorList>
            <person name="Komaki H."/>
            <person name="Tamura T."/>
        </authorList>
    </citation>
    <scope>NUCLEOTIDE SEQUENCE</scope>
    <source>
        <strain evidence="1">NBRC 107569</strain>
    </source>
</reference>
<organism evidence="1 2">
    <name type="scientific">Sphaerimonospora thailandensis</name>
    <dbReference type="NCBI Taxonomy" id="795644"/>
    <lineage>
        <taxon>Bacteria</taxon>
        <taxon>Bacillati</taxon>
        <taxon>Actinomycetota</taxon>
        <taxon>Actinomycetes</taxon>
        <taxon>Streptosporangiales</taxon>
        <taxon>Streptosporangiaceae</taxon>
        <taxon>Sphaerimonospora</taxon>
    </lineage>
</organism>
<sequence>MINSVVDFLALRFSDNPSDYRRAARESAPLEVWRELVRHHPEAHFWVAHNKTVPVEILHELSSSSDWRTRLMVASKNKATREILDILARDSHEAVRQVVAGHHNTSIEVLEVLCGDEWDQIRNAAQENLDSRNAIENIRD</sequence>
<evidence type="ECO:0000313" key="2">
    <source>
        <dbReference type="Proteomes" id="UP000610966"/>
    </source>
</evidence>
<dbReference type="SUPFAM" id="SSF48371">
    <property type="entry name" value="ARM repeat"/>
    <property type="match status" value="1"/>
</dbReference>
<dbReference type="EMBL" id="BOOG01000019">
    <property type="protein sequence ID" value="GIH70069.1"/>
    <property type="molecule type" value="Genomic_DNA"/>
</dbReference>
<dbReference type="Proteomes" id="UP000610966">
    <property type="component" value="Unassembled WGS sequence"/>
</dbReference>
<dbReference type="AlphaFoldDB" id="A0A8J3VYI0"/>
<evidence type="ECO:0000313" key="1">
    <source>
        <dbReference type="EMBL" id="GIH70069.1"/>
    </source>
</evidence>
<name>A0A8J3VYI0_9ACTN</name>
<dbReference type="InterPro" id="IPR016024">
    <property type="entry name" value="ARM-type_fold"/>
</dbReference>
<dbReference type="Gene3D" id="1.25.10.10">
    <property type="entry name" value="Leucine-rich Repeat Variant"/>
    <property type="match status" value="1"/>
</dbReference>
<comment type="caution">
    <text evidence="1">The sequence shown here is derived from an EMBL/GenBank/DDBJ whole genome shotgun (WGS) entry which is preliminary data.</text>
</comment>
<dbReference type="InterPro" id="IPR011989">
    <property type="entry name" value="ARM-like"/>
</dbReference>
<protein>
    <recommendedName>
        <fullName evidence="3">Leucine rich repeat (LRR) protein</fullName>
    </recommendedName>
</protein>
<evidence type="ECO:0008006" key="3">
    <source>
        <dbReference type="Google" id="ProtNLM"/>
    </source>
</evidence>
<keyword evidence="2" id="KW-1185">Reference proteome</keyword>
<proteinExistence type="predicted"/>